<dbReference type="OrthoDB" id="226265at2759"/>
<feature type="region of interest" description="Disordered" evidence="1">
    <location>
        <begin position="1"/>
        <end position="26"/>
    </location>
</feature>
<organism evidence="2">
    <name type="scientific">Aphanomyces astaci</name>
    <name type="common">Crayfish plague agent</name>
    <dbReference type="NCBI Taxonomy" id="112090"/>
    <lineage>
        <taxon>Eukaryota</taxon>
        <taxon>Sar</taxon>
        <taxon>Stramenopiles</taxon>
        <taxon>Oomycota</taxon>
        <taxon>Saprolegniomycetes</taxon>
        <taxon>Saprolegniales</taxon>
        <taxon>Verrucalvaceae</taxon>
        <taxon>Aphanomyces</taxon>
    </lineage>
</organism>
<evidence type="ECO:0000256" key="1">
    <source>
        <dbReference type="SAM" id="MobiDB-lite"/>
    </source>
</evidence>
<proteinExistence type="predicted"/>
<gene>
    <name evidence="2" type="ORF">H257_01397</name>
</gene>
<feature type="compositionally biased region" description="Basic residues" evidence="1">
    <location>
        <begin position="1"/>
        <end position="18"/>
    </location>
</feature>
<accession>W4H7Y1</accession>
<dbReference type="RefSeq" id="XP_009822875.1">
    <property type="nucleotide sequence ID" value="XM_009824573.1"/>
</dbReference>
<sequence>MSRRKRRGSKLAGPRKKQSCPTVTRTRHVQQVPTQPVTPVSIVSAKARRIAWAVYFIDALEAPPRDEWNEYRGTVYQIMQQFNVPTGSRESVWNVLNDVEDCSWLGHEYCGDGAPRGGTNKLIVLRSCESQIVADCMEIGMGLTETTHMVNEYRSSNYKIHVGQSAVYSCYLRLNPVVTPLTGPLLDVVWRSSLPQDLGSGSGTTIVVWYETHKDARIGNFGANGCKQQIRFLRDAQGQLDDTKARFSFGCAVVVNEAGVREGRRCKAFTTSLATMRLGLLVFARKIMVYFMKIASLDQVETKYDPSVQLREGAHSPRLVDHKKADNPYESLYGPDWKSAIMASNGLKSSICVTELVEHIVHASAAVMHNTAHAKDWMFMHDALFQMTCKSTIQWMKEKNYHRRWILPELGLNDGTRFAGRPVGNSPELMPWDCSLNKDVDDCFHRHRSVTLGLSRDASAKFCASTPKRLESAYLRLIDPSHGPHKGCPTSNRIIQDVTKCLTTHVLAVIAAGGAIVPGLGSRSGCRRVRGVERRGGRRDKAPDVQGRWYHDDAVVARAELLKTSIATTREHSDG</sequence>
<dbReference type="AlphaFoldDB" id="W4H7Y1"/>
<dbReference type="EMBL" id="KI913115">
    <property type="protein sequence ID" value="ETV88012.1"/>
    <property type="molecule type" value="Genomic_DNA"/>
</dbReference>
<name>W4H7Y1_APHAT</name>
<dbReference type="GeneID" id="20803393"/>
<reference evidence="2" key="1">
    <citation type="submission" date="2013-12" db="EMBL/GenBank/DDBJ databases">
        <title>The Genome Sequence of Aphanomyces astaci APO3.</title>
        <authorList>
            <consortium name="The Broad Institute Genomics Platform"/>
            <person name="Russ C."/>
            <person name="Tyler B."/>
            <person name="van West P."/>
            <person name="Dieguez-Uribeondo J."/>
            <person name="Young S.K."/>
            <person name="Zeng Q."/>
            <person name="Gargeya S."/>
            <person name="Fitzgerald M."/>
            <person name="Abouelleil A."/>
            <person name="Alvarado L."/>
            <person name="Chapman S.B."/>
            <person name="Gainer-Dewar J."/>
            <person name="Goldberg J."/>
            <person name="Griggs A."/>
            <person name="Gujja S."/>
            <person name="Hansen M."/>
            <person name="Howarth C."/>
            <person name="Imamovic A."/>
            <person name="Ireland A."/>
            <person name="Larimer J."/>
            <person name="McCowan C."/>
            <person name="Murphy C."/>
            <person name="Pearson M."/>
            <person name="Poon T.W."/>
            <person name="Priest M."/>
            <person name="Roberts A."/>
            <person name="Saif S."/>
            <person name="Shea T."/>
            <person name="Sykes S."/>
            <person name="Wortman J."/>
            <person name="Nusbaum C."/>
            <person name="Birren B."/>
        </authorList>
    </citation>
    <scope>NUCLEOTIDE SEQUENCE [LARGE SCALE GENOMIC DNA]</scope>
    <source>
        <strain evidence="2">APO3</strain>
    </source>
</reference>
<protein>
    <submittedName>
        <fullName evidence="2">Uncharacterized protein</fullName>
    </submittedName>
</protein>
<evidence type="ECO:0000313" key="2">
    <source>
        <dbReference type="EMBL" id="ETV88012.1"/>
    </source>
</evidence>
<dbReference type="VEuPathDB" id="FungiDB:H257_01397"/>